<comment type="caution">
    <text evidence="1">The sequence shown here is derived from an EMBL/GenBank/DDBJ whole genome shotgun (WGS) entry which is preliminary data.</text>
</comment>
<evidence type="ECO:0008006" key="3">
    <source>
        <dbReference type="Google" id="ProtNLM"/>
    </source>
</evidence>
<proteinExistence type="predicted"/>
<dbReference type="InterPro" id="IPR007849">
    <property type="entry name" value="ATP10"/>
</dbReference>
<dbReference type="PANTHER" id="PTHR28106">
    <property type="entry name" value="MITOCHONDRIAL ATPASE COMPLEX SUBUNIT ATP10"/>
    <property type="match status" value="1"/>
</dbReference>
<evidence type="ECO:0000313" key="2">
    <source>
        <dbReference type="Proteomes" id="UP001465755"/>
    </source>
</evidence>
<dbReference type="GO" id="GO:0005743">
    <property type="term" value="C:mitochondrial inner membrane"/>
    <property type="evidence" value="ECO:0007669"/>
    <property type="project" value="TreeGrafter"/>
</dbReference>
<dbReference type="GO" id="GO:0033615">
    <property type="term" value="P:mitochondrial proton-transporting ATP synthase complex assembly"/>
    <property type="evidence" value="ECO:0007669"/>
    <property type="project" value="TreeGrafter"/>
</dbReference>
<dbReference type="Pfam" id="PF05176">
    <property type="entry name" value="ATP-synt_10"/>
    <property type="match status" value="1"/>
</dbReference>
<dbReference type="AlphaFoldDB" id="A0AAW1NMW3"/>
<reference evidence="1 2" key="1">
    <citation type="journal article" date="2024" name="Nat. Commun.">
        <title>Phylogenomics reveals the evolutionary origins of lichenization in chlorophyte algae.</title>
        <authorList>
            <person name="Puginier C."/>
            <person name="Libourel C."/>
            <person name="Otte J."/>
            <person name="Skaloud P."/>
            <person name="Haon M."/>
            <person name="Grisel S."/>
            <person name="Petersen M."/>
            <person name="Berrin J.G."/>
            <person name="Delaux P.M."/>
            <person name="Dal Grande F."/>
            <person name="Keller J."/>
        </authorList>
    </citation>
    <scope>NUCLEOTIDE SEQUENCE [LARGE SCALE GENOMIC DNA]</scope>
    <source>
        <strain evidence="1 2">SAG 2036</strain>
    </source>
</reference>
<sequence length="261" mass="29419">MLRFRSSLASARWLAEGAGALAICRGNAHLCEQQRSIKLFEIFSKEKTEARKAKLREDLQRGYFDDFKELRETEGRVFPPDSHSLLARDAVSLPELPVVLPDGSKTTFPSQLQGFAGGMLCVAFREGADSMLQPWGEAFAAEFAGSESLRWFQLSLIESAVMRMWPFSSLITKAPRKYTWSTEDAPPAALQPEYLFHFGEAQELKKALNMKNQLTGYTYLLDAQGRVRWRASGAPQAGELEVLRQVARQLFVHDSRLEHSC</sequence>
<organism evidence="1 2">
    <name type="scientific">Symbiochloris irregularis</name>
    <dbReference type="NCBI Taxonomy" id="706552"/>
    <lineage>
        <taxon>Eukaryota</taxon>
        <taxon>Viridiplantae</taxon>
        <taxon>Chlorophyta</taxon>
        <taxon>core chlorophytes</taxon>
        <taxon>Trebouxiophyceae</taxon>
        <taxon>Trebouxiales</taxon>
        <taxon>Trebouxiaceae</taxon>
        <taxon>Symbiochloris</taxon>
    </lineage>
</organism>
<protein>
    <recommendedName>
        <fullName evidence="3">Mitochondrial ATPase complex subunit ATP10</fullName>
    </recommendedName>
</protein>
<accession>A0AAW1NMW3</accession>
<dbReference type="Proteomes" id="UP001465755">
    <property type="component" value="Unassembled WGS sequence"/>
</dbReference>
<gene>
    <name evidence="1" type="ORF">WJX73_008776</name>
</gene>
<dbReference type="EMBL" id="JALJOQ010000255">
    <property type="protein sequence ID" value="KAK9787120.1"/>
    <property type="molecule type" value="Genomic_DNA"/>
</dbReference>
<evidence type="ECO:0000313" key="1">
    <source>
        <dbReference type="EMBL" id="KAK9787120.1"/>
    </source>
</evidence>
<name>A0AAW1NMW3_9CHLO</name>
<dbReference type="PANTHER" id="PTHR28106:SF1">
    <property type="entry name" value="MITOCHONDRIAL ATPASE COMPLEX SUBUNIT ATP10"/>
    <property type="match status" value="1"/>
</dbReference>
<keyword evidence="2" id="KW-1185">Reference proteome</keyword>